<organism evidence="1 2">
    <name type="scientific">Bugula neritina</name>
    <name type="common">Brown bryozoan</name>
    <name type="synonym">Sertularia neritina</name>
    <dbReference type="NCBI Taxonomy" id="10212"/>
    <lineage>
        <taxon>Eukaryota</taxon>
        <taxon>Metazoa</taxon>
        <taxon>Spiralia</taxon>
        <taxon>Lophotrochozoa</taxon>
        <taxon>Bryozoa</taxon>
        <taxon>Gymnolaemata</taxon>
        <taxon>Cheilostomatida</taxon>
        <taxon>Flustrina</taxon>
        <taxon>Buguloidea</taxon>
        <taxon>Bugulidae</taxon>
        <taxon>Bugula</taxon>
    </lineage>
</organism>
<keyword evidence="2" id="KW-1185">Reference proteome</keyword>
<gene>
    <name evidence="1" type="ORF">EB796_002001</name>
</gene>
<name>A0A7J7KNE2_BUGNE</name>
<proteinExistence type="predicted"/>
<sequence length="72" mass="8261">MNTVKKGNKLLATIGRCLFTASTETKMIAFNTVVRPVLEYASQVWSPYIKILIDKVETVLRWAVKWRVFQSA</sequence>
<reference evidence="1" key="1">
    <citation type="submission" date="2020-06" db="EMBL/GenBank/DDBJ databases">
        <title>Draft genome of Bugula neritina, a colonial animal packing powerful symbionts and potential medicines.</title>
        <authorList>
            <person name="Rayko M."/>
        </authorList>
    </citation>
    <scope>NUCLEOTIDE SEQUENCE [LARGE SCALE GENOMIC DNA]</scope>
    <source>
        <strain evidence="1">Kwan_BN1</strain>
    </source>
</reference>
<dbReference type="EMBL" id="VXIV02000221">
    <property type="protein sequence ID" value="KAF6039691.1"/>
    <property type="molecule type" value="Genomic_DNA"/>
</dbReference>
<accession>A0A7J7KNE2</accession>
<evidence type="ECO:0000313" key="1">
    <source>
        <dbReference type="EMBL" id="KAF6039691.1"/>
    </source>
</evidence>
<dbReference type="AlphaFoldDB" id="A0A7J7KNE2"/>
<dbReference type="OrthoDB" id="6154697at2759"/>
<comment type="caution">
    <text evidence="1">The sequence shown here is derived from an EMBL/GenBank/DDBJ whole genome shotgun (WGS) entry which is preliminary data.</text>
</comment>
<evidence type="ECO:0000313" key="2">
    <source>
        <dbReference type="Proteomes" id="UP000593567"/>
    </source>
</evidence>
<dbReference type="Proteomes" id="UP000593567">
    <property type="component" value="Unassembled WGS sequence"/>
</dbReference>
<protein>
    <submittedName>
        <fullName evidence="1">Uncharacterized protein</fullName>
    </submittedName>
</protein>